<dbReference type="GO" id="GO:0036199">
    <property type="term" value="F:cholest-4-en-3-one 26-monooxygenase activity"/>
    <property type="evidence" value="ECO:0007669"/>
    <property type="project" value="TreeGrafter"/>
</dbReference>
<proteinExistence type="inferred from homology"/>
<dbReference type="GO" id="GO:0020037">
    <property type="term" value="F:heme binding"/>
    <property type="evidence" value="ECO:0007669"/>
    <property type="project" value="InterPro"/>
</dbReference>
<keyword evidence="3" id="KW-0479">Metal-binding</keyword>
<dbReference type="InterPro" id="IPR036396">
    <property type="entry name" value="Cyt_P450_sf"/>
</dbReference>
<dbReference type="GO" id="GO:0006707">
    <property type="term" value="P:cholesterol catabolic process"/>
    <property type="evidence" value="ECO:0007669"/>
    <property type="project" value="TreeGrafter"/>
</dbReference>
<evidence type="ECO:0000256" key="3">
    <source>
        <dbReference type="ARBA" id="ARBA00022723"/>
    </source>
</evidence>
<dbReference type="EMBL" id="UINC01010800">
    <property type="protein sequence ID" value="SVA47917.1"/>
    <property type="molecule type" value="Genomic_DNA"/>
</dbReference>
<dbReference type="Pfam" id="PF00067">
    <property type="entry name" value="p450"/>
    <property type="match status" value="2"/>
</dbReference>
<dbReference type="SUPFAM" id="SSF48264">
    <property type="entry name" value="Cytochrome P450"/>
    <property type="match status" value="1"/>
</dbReference>
<dbReference type="AlphaFoldDB" id="A0A381W7J2"/>
<dbReference type="Gene3D" id="1.10.630.10">
    <property type="entry name" value="Cytochrome P450"/>
    <property type="match status" value="1"/>
</dbReference>
<keyword evidence="4" id="KW-0560">Oxidoreductase</keyword>
<keyword evidence="5" id="KW-0408">Iron</keyword>
<dbReference type="PANTHER" id="PTHR46696:SF4">
    <property type="entry name" value="BIOTIN BIOSYNTHESIS CYTOCHROME P450"/>
    <property type="match status" value="1"/>
</dbReference>
<accession>A0A381W7J2</accession>
<sequence length="414" mass="46894">MDLASIDLSDPKFWDLPLAERASVFDRLRSQDPYRYFELPPEITEQFPQRGFHALVRHADVADASRRPEDFCSGQGGTTAVDLPNEEMTRYFGSMISMDDPRHRRLRSIVSAGFTPKRVRSLEEAVDRIAGEIVDDLLQRGPCDFVTEVASRLPLQIICEMMGVPEDRWAMVFEQSNIILGAQDQEYRDENLDLGAQLFLAAMQLTEMMNALIVERVETPTDDLTSALVHAEFDGERLSHDEIASFFILLVVAGNETTRNAISWGLHLLTEHEDQRALWWDDFTAVAPSAVEEVVRWGSPVISMRRTATRDGVRLGEREFAEGDKVILYYWAANRDPEVFADPHLFKVLRTPNDHFGYGAPGPHFCLGAHLARREIGVMWRELHKRVPGIHATGPPDRLTSGFINGVKHLPCAW</sequence>
<dbReference type="CDD" id="cd11033">
    <property type="entry name" value="CYP142-like"/>
    <property type="match status" value="1"/>
</dbReference>
<keyword evidence="6" id="KW-0503">Monooxygenase</keyword>
<keyword evidence="2" id="KW-0349">Heme</keyword>
<dbReference type="InterPro" id="IPR002397">
    <property type="entry name" value="Cyt_P450_B"/>
</dbReference>
<name>A0A381W7J2_9ZZZZ</name>
<evidence type="ECO:0000256" key="6">
    <source>
        <dbReference type="ARBA" id="ARBA00023033"/>
    </source>
</evidence>
<dbReference type="GO" id="GO:0005506">
    <property type="term" value="F:iron ion binding"/>
    <property type="evidence" value="ECO:0007669"/>
    <property type="project" value="InterPro"/>
</dbReference>
<protein>
    <recommendedName>
        <fullName evidence="8">Cytochrome P450</fullName>
    </recommendedName>
</protein>
<evidence type="ECO:0000256" key="1">
    <source>
        <dbReference type="ARBA" id="ARBA00010617"/>
    </source>
</evidence>
<dbReference type="FunFam" id="1.10.630.10:FF:000018">
    <property type="entry name" value="Cytochrome P450 monooxygenase"/>
    <property type="match status" value="1"/>
</dbReference>
<gene>
    <name evidence="7" type="ORF">METZ01_LOCUS100771</name>
</gene>
<dbReference type="PANTHER" id="PTHR46696">
    <property type="entry name" value="P450, PUTATIVE (EUROFUNG)-RELATED"/>
    <property type="match status" value="1"/>
</dbReference>
<dbReference type="PRINTS" id="PR00385">
    <property type="entry name" value="P450"/>
</dbReference>
<dbReference type="GO" id="GO:0008395">
    <property type="term" value="F:steroid hydroxylase activity"/>
    <property type="evidence" value="ECO:0007669"/>
    <property type="project" value="TreeGrafter"/>
</dbReference>
<comment type="similarity">
    <text evidence="1">Belongs to the cytochrome P450 family.</text>
</comment>
<dbReference type="PRINTS" id="PR00359">
    <property type="entry name" value="BP450"/>
</dbReference>
<reference evidence="7" key="1">
    <citation type="submission" date="2018-05" db="EMBL/GenBank/DDBJ databases">
        <authorList>
            <person name="Lanie J.A."/>
            <person name="Ng W.-L."/>
            <person name="Kazmierczak K.M."/>
            <person name="Andrzejewski T.M."/>
            <person name="Davidsen T.M."/>
            <person name="Wayne K.J."/>
            <person name="Tettelin H."/>
            <person name="Glass J.I."/>
            <person name="Rusch D."/>
            <person name="Podicherti R."/>
            <person name="Tsui H.-C.T."/>
            <person name="Winkler M.E."/>
        </authorList>
    </citation>
    <scope>NUCLEOTIDE SEQUENCE</scope>
</reference>
<evidence type="ECO:0000256" key="2">
    <source>
        <dbReference type="ARBA" id="ARBA00022617"/>
    </source>
</evidence>
<organism evidence="7">
    <name type="scientific">marine metagenome</name>
    <dbReference type="NCBI Taxonomy" id="408172"/>
    <lineage>
        <taxon>unclassified sequences</taxon>
        <taxon>metagenomes</taxon>
        <taxon>ecological metagenomes</taxon>
    </lineage>
</organism>
<evidence type="ECO:0008006" key="8">
    <source>
        <dbReference type="Google" id="ProtNLM"/>
    </source>
</evidence>
<evidence type="ECO:0000313" key="7">
    <source>
        <dbReference type="EMBL" id="SVA47917.1"/>
    </source>
</evidence>
<evidence type="ECO:0000256" key="4">
    <source>
        <dbReference type="ARBA" id="ARBA00023002"/>
    </source>
</evidence>
<evidence type="ECO:0000256" key="5">
    <source>
        <dbReference type="ARBA" id="ARBA00023004"/>
    </source>
</evidence>
<dbReference type="InterPro" id="IPR001128">
    <property type="entry name" value="Cyt_P450"/>
</dbReference>